<keyword evidence="6" id="KW-0602">Photosynthesis</keyword>
<sequence>MRFLLSALVRFLLIVCLCFAPLGILGVAHAAELPAVKHLDAPIDVNNTILRNYRQLPGFYPNLARTLVQNAPYNSLEDMLRIPGLTEEQKALIKANAENFVIGEYQEGANQLENRINQGYYG</sequence>
<gene>
    <name evidence="8" type="primary">psbU</name>
    <name evidence="8" type="ORF">JX360_04920</name>
</gene>
<comment type="subcellular location">
    <subcellularLocation>
        <location evidence="1">Membrane</location>
        <topology evidence="1">Peripheral membrane protein</topology>
    </subcellularLocation>
</comment>
<evidence type="ECO:0000313" key="9">
    <source>
        <dbReference type="Proteomes" id="UP000830835"/>
    </source>
</evidence>
<dbReference type="RefSeq" id="WP_244349485.1">
    <property type="nucleotide sequence ID" value="NZ_JAFIRA010000008.1"/>
</dbReference>
<protein>
    <submittedName>
        <fullName evidence="8">Photosystem II complex extrinsic protein PsbU</fullName>
    </submittedName>
</protein>
<dbReference type="NCBIfam" id="NF002708">
    <property type="entry name" value="PRK02515.1"/>
    <property type="match status" value="1"/>
</dbReference>
<keyword evidence="3" id="KW-0813">Transport</keyword>
<keyword evidence="6" id="KW-0604">Photosystem II</keyword>
<reference evidence="8" key="1">
    <citation type="submission" date="2021-02" db="EMBL/GenBank/DDBJ databases">
        <title>The CRISPR/cas machinery reduction and long-range gene transfer in the hot spring cyanobacterium Synechococcus.</title>
        <authorList>
            <person name="Dvorak P."/>
            <person name="Jahodarova E."/>
            <person name="Hasler P."/>
            <person name="Poulickova A."/>
        </authorList>
    </citation>
    <scope>NUCLEOTIDE SEQUENCE</scope>
    <source>
        <strain evidence="8">Rupite</strain>
    </source>
</reference>
<dbReference type="EMBL" id="JAFIRA010000008">
    <property type="protein sequence ID" value="MCJ2542252.1"/>
    <property type="molecule type" value="Genomic_DNA"/>
</dbReference>
<evidence type="ECO:0000256" key="3">
    <source>
        <dbReference type="ARBA" id="ARBA00022982"/>
    </source>
</evidence>
<comment type="caution">
    <text evidence="8">The sequence shown here is derived from an EMBL/GenBank/DDBJ whole genome shotgun (WGS) entry which is preliminary data.</text>
</comment>
<evidence type="ECO:0000256" key="1">
    <source>
        <dbReference type="ARBA" id="ARBA00004170"/>
    </source>
</evidence>
<keyword evidence="9" id="KW-1185">Reference proteome</keyword>
<accession>A0ABT0C8Y9</accession>
<dbReference type="InterPro" id="IPR010527">
    <property type="entry name" value="PSII_PsbU"/>
</dbReference>
<evidence type="ECO:0000256" key="2">
    <source>
        <dbReference type="ARBA" id="ARBA00010827"/>
    </source>
</evidence>
<evidence type="ECO:0000256" key="7">
    <source>
        <dbReference type="SAM" id="SignalP"/>
    </source>
</evidence>
<proteinExistence type="inferred from homology"/>
<comment type="similarity">
    <text evidence="2">Belongs to the PsbU family.</text>
</comment>
<evidence type="ECO:0000256" key="5">
    <source>
        <dbReference type="ARBA" id="ARBA00023136"/>
    </source>
</evidence>
<keyword evidence="4" id="KW-0793">Thylakoid</keyword>
<dbReference type="Gene3D" id="1.10.150.320">
    <property type="entry name" value="Photosystem II 12 kDa extrinsic protein"/>
    <property type="match status" value="1"/>
</dbReference>
<keyword evidence="3" id="KW-0249">Electron transport</keyword>
<dbReference type="Pfam" id="PF06514">
    <property type="entry name" value="PsbU"/>
    <property type="match status" value="1"/>
</dbReference>
<name>A0ABT0C8Y9_THEVL</name>
<feature type="chain" id="PRO_5047450065" evidence="7">
    <location>
        <begin position="31"/>
        <end position="122"/>
    </location>
</feature>
<dbReference type="SUPFAM" id="SSF81585">
    <property type="entry name" value="PsbU/PolX domain-like"/>
    <property type="match status" value="1"/>
</dbReference>
<evidence type="ECO:0000256" key="6">
    <source>
        <dbReference type="ARBA" id="ARBA00023276"/>
    </source>
</evidence>
<dbReference type="Proteomes" id="UP000830835">
    <property type="component" value="Unassembled WGS sequence"/>
</dbReference>
<evidence type="ECO:0000313" key="8">
    <source>
        <dbReference type="EMBL" id="MCJ2542252.1"/>
    </source>
</evidence>
<evidence type="ECO:0000256" key="4">
    <source>
        <dbReference type="ARBA" id="ARBA00023078"/>
    </source>
</evidence>
<keyword evidence="7" id="KW-0732">Signal</keyword>
<keyword evidence="5" id="KW-0472">Membrane</keyword>
<feature type="signal peptide" evidence="7">
    <location>
        <begin position="1"/>
        <end position="30"/>
    </location>
</feature>
<organism evidence="8 9">
    <name type="scientific">Thermostichus vulcanus str. 'Rupite'</name>
    <dbReference type="NCBI Taxonomy" id="2813851"/>
    <lineage>
        <taxon>Bacteria</taxon>
        <taxon>Bacillati</taxon>
        <taxon>Cyanobacteriota</taxon>
        <taxon>Cyanophyceae</taxon>
        <taxon>Thermostichales</taxon>
        <taxon>Thermostichaceae</taxon>
        <taxon>Thermostichus</taxon>
    </lineage>
</organism>